<name>A0A811ZQC8_NYCPR</name>
<organism evidence="2 3">
    <name type="scientific">Nyctereutes procyonoides</name>
    <name type="common">Raccoon dog</name>
    <name type="synonym">Canis procyonoides</name>
    <dbReference type="NCBI Taxonomy" id="34880"/>
    <lineage>
        <taxon>Eukaryota</taxon>
        <taxon>Metazoa</taxon>
        <taxon>Chordata</taxon>
        <taxon>Craniata</taxon>
        <taxon>Vertebrata</taxon>
        <taxon>Euteleostomi</taxon>
        <taxon>Mammalia</taxon>
        <taxon>Eutheria</taxon>
        <taxon>Laurasiatheria</taxon>
        <taxon>Carnivora</taxon>
        <taxon>Caniformia</taxon>
        <taxon>Canidae</taxon>
        <taxon>Nyctereutes</taxon>
    </lineage>
</organism>
<evidence type="ECO:0000313" key="2">
    <source>
        <dbReference type="EMBL" id="CAD7690875.1"/>
    </source>
</evidence>
<evidence type="ECO:0000256" key="1">
    <source>
        <dbReference type="SAM" id="MobiDB-lite"/>
    </source>
</evidence>
<keyword evidence="3" id="KW-1185">Reference proteome</keyword>
<dbReference type="Proteomes" id="UP000645828">
    <property type="component" value="Unassembled WGS sequence"/>
</dbReference>
<reference evidence="2" key="1">
    <citation type="submission" date="2020-12" db="EMBL/GenBank/DDBJ databases">
        <authorList>
            <consortium name="Molecular Ecology Group"/>
        </authorList>
    </citation>
    <scope>NUCLEOTIDE SEQUENCE</scope>
    <source>
        <strain evidence="2">TBG_1078</strain>
    </source>
</reference>
<accession>A0A811ZQC8</accession>
<dbReference type="EMBL" id="CAJHUB010000771">
    <property type="protein sequence ID" value="CAD7690875.1"/>
    <property type="molecule type" value="Genomic_DNA"/>
</dbReference>
<feature type="region of interest" description="Disordered" evidence="1">
    <location>
        <begin position="72"/>
        <end position="99"/>
    </location>
</feature>
<proteinExistence type="predicted"/>
<feature type="region of interest" description="Disordered" evidence="1">
    <location>
        <begin position="1"/>
        <end position="49"/>
    </location>
</feature>
<protein>
    <submittedName>
        <fullName evidence="2">(raccoon dog) hypothetical protein</fullName>
    </submittedName>
</protein>
<sequence length="141" mass="16115">MENQVTHQAEIARNLQEVKEEKETQGSEKEESYMVKSNWPGSQAQGHEEKWQPRLQMLIHLQDLLSTIYEANQRPRSRPGPVLIKKPFSGSWGTGEGTPQACTIRIPHVIYAEGPQVPEWEPWDTQPPKSSTFISCFLPFS</sequence>
<dbReference type="AlphaFoldDB" id="A0A811ZQC8"/>
<gene>
    <name evidence="2" type="ORF">NYPRO_LOCUS23669</name>
</gene>
<evidence type="ECO:0000313" key="3">
    <source>
        <dbReference type="Proteomes" id="UP000645828"/>
    </source>
</evidence>
<comment type="caution">
    <text evidence="2">The sequence shown here is derived from an EMBL/GenBank/DDBJ whole genome shotgun (WGS) entry which is preliminary data.</text>
</comment>
<feature type="compositionally biased region" description="Basic and acidic residues" evidence="1">
    <location>
        <begin position="16"/>
        <end position="33"/>
    </location>
</feature>